<dbReference type="CDD" id="cd11444">
    <property type="entry name" value="bHLH_AtIBH1_like"/>
    <property type="match status" value="1"/>
</dbReference>
<evidence type="ECO:0000313" key="7">
    <source>
        <dbReference type="EMBL" id="KAJ4825097.1"/>
    </source>
</evidence>
<feature type="domain" description="IBH1-like N-terminal" evidence="6">
    <location>
        <begin position="55"/>
        <end position="121"/>
    </location>
</feature>
<dbReference type="InterPro" id="IPR059002">
    <property type="entry name" value="IBH1_N"/>
</dbReference>
<dbReference type="Proteomes" id="UP001141552">
    <property type="component" value="Unassembled WGS sequence"/>
</dbReference>
<keyword evidence="8" id="KW-1185">Reference proteome</keyword>
<gene>
    <name evidence="7" type="ORF">Tsubulata_016809</name>
</gene>
<evidence type="ECO:0000256" key="2">
    <source>
        <dbReference type="ARBA" id="ARBA00023015"/>
    </source>
</evidence>
<evidence type="ECO:0000256" key="3">
    <source>
        <dbReference type="ARBA" id="ARBA00023163"/>
    </source>
</evidence>
<feature type="compositionally biased region" description="Gly residues" evidence="5">
    <location>
        <begin position="205"/>
        <end position="222"/>
    </location>
</feature>
<feature type="compositionally biased region" description="Polar residues" evidence="5">
    <location>
        <begin position="33"/>
        <end position="45"/>
    </location>
</feature>
<dbReference type="OrthoDB" id="1647165at2759"/>
<evidence type="ECO:0000259" key="6">
    <source>
        <dbReference type="Pfam" id="PF26576"/>
    </source>
</evidence>
<name>A0A9Q0F767_9ROSI</name>
<keyword evidence="2" id="KW-0805">Transcription regulation</keyword>
<dbReference type="InterPro" id="IPR044660">
    <property type="entry name" value="IBH1-like"/>
</dbReference>
<dbReference type="InterPro" id="IPR036638">
    <property type="entry name" value="HLH_DNA-bd_sf"/>
</dbReference>
<dbReference type="GO" id="GO:0005634">
    <property type="term" value="C:nucleus"/>
    <property type="evidence" value="ECO:0007669"/>
    <property type="project" value="UniProtKB-SubCell"/>
</dbReference>
<protein>
    <recommendedName>
        <fullName evidence="6">IBH1-like N-terminal domain-containing protein</fullName>
    </recommendedName>
</protein>
<sequence length="222" mass="24447">MASFITGVQSHSDTSSQEQSERRKKRRKLAHETSPSHSRNDAVNPSQRRRWRTETEQRSYSVKLLEALRQRSRRSRSTGAEASPSAMGAEKGREVRETADRVLATAAKGATRWSRAILANRVRLRVRKVKRVKVTGDGRLRRRREEERIPPVEKKVRVLSRLVPGCRSVSSFDSILEEASDYIAALEMQVKAMAALTEILSANNNGGGGGGGGGGPVVGSLS</sequence>
<feature type="compositionally biased region" description="Polar residues" evidence="5">
    <location>
        <begin position="1"/>
        <end position="14"/>
    </location>
</feature>
<dbReference type="GO" id="GO:0006355">
    <property type="term" value="P:regulation of DNA-templated transcription"/>
    <property type="evidence" value="ECO:0007669"/>
    <property type="project" value="InterPro"/>
</dbReference>
<dbReference type="SUPFAM" id="SSF47459">
    <property type="entry name" value="HLH, helix-loop-helix DNA-binding domain"/>
    <property type="match status" value="1"/>
</dbReference>
<dbReference type="PANTHER" id="PTHR33124">
    <property type="entry name" value="TRANSCRIPTION FACTOR IBH1-LIKE 1"/>
    <property type="match status" value="1"/>
</dbReference>
<comment type="subcellular location">
    <subcellularLocation>
        <location evidence="1">Nucleus</location>
    </subcellularLocation>
</comment>
<dbReference type="AlphaFoldDB" id="A0A9Q0F767"/>
<dbReference type="GO" id="GO:0000976">
    <property type="term" value="F:transcription cis-regulatory region binding"/>
    <property type="evidence" value="ECO:0007669"/>
    <property type="project" value="UniProtKB-ARBA"/>
</dbReference>
<accession>A0A9Q0F767</accession>
<dbReference type="GO" id="GO:0046983">
    <property type="term" value="F:protein dimerization activity"/>
    <property type="evidence" value="ECO:0007669"/>
    <property type="project" value="InterPro"/>
</dbReference>
<feature type="region of interest" description="Disordered" evidence="5">
    <location>
        <begin position="1"/>
        <end position="96"/>
    </location>
</feature>
<reference evidence="7" key="2">
    <citation type="journal article" date="2023" name="Plants (Basel)">
        <title>Annotation of the Turnera subulata (Passifloraceae) Draft Genome Reveals the S-Locus Evolved after the Divergence of Turneroideae from Passifloroideae in a Stepwise Manner.</title>
        <authorList>
            <person name="Henning P.M."/>
            <person name="Roalson E.H."/>
            <person name="Mir W."/>
            <person name="McCubbin A.G."/>
            <person name="Shore J.S."/>
        </authorList>
    </citation>
    <scope>NUCLEOTIDE SEQUENCE</scope>
    <source>
        <strain evidence="7">F60SS</strain>
    </source>
</reference>
<reference evidence="7" key="1">
    <citation type="submission" date="2022-02" db="EMBL/GenBank/DDBJ databases">
        <authorList>
            <person name="Henning P.M."/>
            <person name="McCubbin A.G."/>
            <person name="Shore J.S."/>
        </authorList>
    </citation>
    <scope>NUCLEOTIDE SEQUENCE</scope>
    <source>
        <strain evidence="7">F60SS</strain>
        <tissue evidence="7">Leaves</tissue>
    </source>
</reference>
<evidence type="ECO:0000313" key="8">
    <source>
        <dbReference type="Proteomes" id="UP001141552"/>
    </source>
</evidence>
<dbReference type="PANTHER" id="PTHR33124:SF41">
    <property type="entry name" value="TRANSCRIPTION FACTOR BHLH149"/>
    <property type="match status" value="1"/>
</dbReference>
<feature type="region of interest" description="Disordered" evidence="5">
    <location>
        <begin position="203"/>
        <end position="222"/>
    </location>
</feature>
<dbReference type="InterPro" id="IPR044549">
    <property type="entry name" value="bHLH_AtIBH1-like"/>
</dbReference>
<keyword evidence="4" id="KW-0539">Nucleus</keyword>
<evidence type="ECO:0000256" key="4">
    <source>
        <dbReference type="ARBA" id="ARBA00023242"/>
    </source>
</evidence>
<proteinExistence type="predicted"/>
<comment type="caution">
    <text evidence="7">The sequence shown here is derived from an EMBL/GenBank/DDBJ whole genome shotgun (WGS) entry which is preliminary data.</text>
</comment>
<keyword evidence="3" id="KW-0804">Transcription</keyword>
<dbReference type="EMBL" id="JAKUCV010007000">
    <property type="protein sequence ID" value="KAJ4825097.1"/>
    <property type="molecule type" value="Genomic_DNA"/>
</dbReference>
<organism evidence="7 8">
    <name type="scientific">Turnera subulata</name>
    <dbReference type="NCBI Taxonomy" id="218843"/>
    <lineage>
        <taxon>Eukaryota</taxon>
        <taxon>Viridiplantae</taxon>
        <taxon>Streptophyta</taxon>
        <taxon>Embryophyta</taxon>
        <taxon>Tracheophyta</taxon>
        <taxon>Spermatophyta</taxon>
        <taxon>Magnoliopsida</taxon>
        <taxon>eudicotyledons</taxon>
        <taxon>Gunneridae</taxon>
        <taxon>Pentapetalae</taxon>
        <taxon>rosids</taxon>
        <taxon>fabids</taxon>
        <taxon>Malpighiales</taxon>
        <taxon>Passifloraceae</taxon>
        <taxon>Turnera</taxon>
    </lineage>
</organism>
<evidence type="ECO:0000256" key="5">
    <source>
        <dbReference type="SAM" id="MobiDB-lite"/>
    </source>
</evidence>
<evidence type="ECO:0000256" key="1">
    <source>
        <dbReference type="ARBA" id="ARBA00004123"/>
    </source>
</evidence>
<dbReference type="Pfam" id="PF26576">
    <property type="entry name" value="IBH1_N"/>
    <property type="match status" value="1"/>
</dbReference>